<comment type="caution">
    <text evidence="3">The sequence shown here is derived from an EMBL/GenBank/DDBJ whole genome shotgun (WGS) entry which is preliminary data.</text>
</comment>
<protein>
    <submittedName>
        <fullName evidence="3">Uncharacterized protein</fullName>
    </submittedName>
</protein>
<dbReference type="AlphaFoldDB" id="A0AAV8XFL3"/>
<feature type="region of interest" description="Disordered" evidence="1">
    <location>
        <begin position="83"/>
        <end position="102"/>
    </location>
</feature>
<dbReference type="Proteomes" id="UP001162156">
    <property type="component" value="Unassembled WGS sequence"/>
</dbReference>
<feature type="chain" id="PRO_5043474099" evidence="2">
    <location>
        <begin position="21"/>
        <end position="102"/>
    </location>
</feature>
<proteinExistence type="predicted"/>
<feature type="compositionally biased region" description="Polar residues" evidence="1">
    <location>
        <begin position="83"/>
        <end position="94"/>
    </location>
</feature>
<evidence type="ECO:0000256" key="2">
    <source>
        <dbReference type="SAM" id="SignalP"/>
    </source>
</evidence>
<organism evidence="3 4">
    <name type="scientific">Rhamnusium bicolor</name>
    <dbReference type="NCBI Taxonomy" id="1586634"/>
    <lineage>
        <taxon>Eukaryota</taxon>
        <taxon>Metazoa</taxon>
        <taxon>Ecdysozoa</taxon>
        <taxon>Arthropoda</taxon>
        <taxon>Hexapoda</taxon>
        <taxon>Insecta</taxon>
        <taxon>Pterygota</taxon>
        <taxon>Neoptera</taxon>
        <taxon>Endopterygota</taxon>
        <taxon>Coleoptera</taxon>
        <taxon>Polyphaga</taxon>
        <taxon>Cucujiformia</taxon>
        <taxon>Chrysomeloidea</taxon>
        <taxon>Cerambycidae</taxon>
        <taxon>Lepturinae</taxon>
        <taxon>Rhagiini</taxon>
        <taxon>Rhamnusium</taxon>
    </lineage>
</organism>
<keyword evidence="2" id="KW-0732">Signal</keyword>
<accession>A0AAV8XFL3</accession>
<evidence type="ECO:0000313" key="4">
    <source>
        <dbReference type="Proteomes" id="UP001162156"/>
    </source>
</evidence>
<dbReference type="EMBL" id="JANEYF010003277">
    <property type="protein sequence ID" value="KAJ8937747.1"/>
    <property type="molecule type" value="Genomic_DNA"/>
</dbReference>
<gene>
    <name evidence="3" type="ORF">NQ314_011731</name>
</gene>
<evidence type="ECO:0000256" key="1">
    <source>
        <dbReference type="SAM" id="MobiDB-lite"/>
    </source>
</evidence>
<feature type="signal peptide" evidence="2">
    <location>
        <begin position="1"/>
        <end position="20"/>
    </location>
</feature>
<keyword evidence="4" id="KW-1185">Reference proteome</keyword>
<sequence length="102" mass="11482">MPTLNTVIIFASMLVASTRCYVITNEDPVFPTQEILNDNSFIRRLPNQDFKIVKCPPGTYLDKTSQICQFSNFNANSQVFESENCNSGRQNSDAVPNPKSCR</sequence>
<reference evidence="3" key="1">
    <citation type="journal article" date="2023" name="Insect Mol. Biol.">
        <title>Genome sequencing provides insights into the evolution of gene families encoding plant cell wall-degrading enzymes in longhorned beetles.</title>
        <authorList>
            <person name="Shin N.R."/>
            <person name="Okamura Y."/>
            <person name="Kirsch R."/>
            <person name="Pauchet Y."/>
        </authorList>
    </citation>
    <scope>NUCLEOTIDE SEQUENCE</scope>
    <source>
        <strain evidence="3">RBIC_L_NR</strain>
    </source>
</reference>
<evidence type="ECO:0000313" key="3">
    <source>
        <dbReference type="EMBL" id="KAJ8937747.1"/>
    </source>
</evidence>
<name>A0AAV8XFL3_9CUCU</name>